<dbReference type="Proteomes" id="UP000663829">
    <property type="component" value="Unassembled WGS sequence"/>
</dbReference>
<evidence type="ECO:0000313" key="8">
    <source>
        <dbReference type="EMBL" id="CAF4019120.1"/>
    </source>
</evidence>
<dbReference type="PANTHER" id="PTHR10129">
    <property type="entry name" value="TRANSCRIPTION FACTOR MAF"/>
    <property type="match status" value="1"/>
</dbReference>
<dbReference type="GO" id="GO:0005634">
    <property type="term" value="C:nucleus"/>
    <property type="evidence" value="ECO:0007669"/>
    <property type="project" value="TreeGrafter"/>
</dbReference>
<evidence type="ECO:0000259" key="5">
    <source>
        <dbReference type="Pfam" id="PF03131"/>
    </source>
</evidence>
<accession>A0A815XEZ3</accession>
<gene>
    <name evidence="7" type="ORF">GPM918_LOCUS39517</name>
    <name evidence="6" type="ORF">OVA965_LOCUS24408</name>
    <name evidence="9" type="ORF">SRO942_LOCUS40394</name>
    <name evidence="8" type="ORF">TMI583_LOCUS25128</name>
</gene>
<evidence type="ECO:0000313" key="10">
    <source>
        <dbReference type="Proteomes" id="UP000663829"/>
    </source>
</evidence>
<protein>
    <recommendedName>
        <fullName evidence="5">Basic leucine zipper domain-containing protein</fullName>
    </recommendedName>
</protein>
<proteinExistence type="predicted"/>
<keyword evidence="3" id="KW-0804">Transcription</keyword>
<dbReference type="Pfam" id="PF03131">
    <property type="entry name" value="bZIP_Maf"/>
    <property type="match status" value="1"/>
</dbReference>
<dbReference type="Proteomes" id="UP000677228">
    <property type="component" value="Unassembled WGS sequence"/>
</dbReference>
<evidence type="ECO:0000256" key="2">
    <source>
        <dbReference type="ARBA" id="ARBA00023125"/>
    </source>
</evidence>
<keyword evidence="1" id="KW-0805">Transcription regulation</keyword>
<dbReference type="InterPro" id="IPR004826">
    <property type="entry name" value="bZIP_Maf"/>
</dbReference>
<dbReference type="SUPFAM" id="SSF47454">
    <property type="entry name" value="A DNA-binding domain in eukaryotic transcription factors"/>
    <property type="match status" value="1"/>
</dbReference>
<dbReference type="Gene3D" id="1.20.5.170">
    <property type="match status" value="1"/>
</dbReference>
<feature type="region of interest" description="Disordered" evidence="4">
    <location>
        <begin position="1"/>
        <end position="28"/>
    </location>
</feature>
<dbReference type="Proteomes" id="UP000681722">
    <property type="component" value="Unassembled WGS sequence"/>
</dbReference>
<dbReference type="EMBL" id="CAJNOK010014693">
    <property type="protein sequence ID" value="CAF1210139.1"/>
    <property type="molecule type" value="Genomic_DNA"/>
</dbReference>
<keyword evidence="10" id="KW-1185">Reference proteome</keyword>
<evidence type="ECO:0000313" key="6">
    <source>
        <dbReference type="EMBL" id="CAF1210139.1"/>
    </source>
</evidence>
<evidence type="ECO:0000256" key="4">
    <source>
        <dbReference type="SAM" id="MobiDB-lite"/>
    </source>
</evidence>
<dbReference type="EMBL" id="CAJNOQ010027834">
    <property type="protein sequence ID" value="CAF1556679.1"/>
    <property type="molecule type" value="Genomic_DNA"/>
</dbReference>
<reference evidence="7" key="1">
    <citation type="submission" date="2021-02" db="EMBL/GenBank/DDBJ databases">
        <authorList>
            <person name="Nowell W R."/>
        </authorList>
    </citation>
    <scope>NUCLEOTIDE SEQUENCE</scope>
</reference>
<evidence type="ECO:0000256" key="1">
    <source>
        <dbReference type="ARBA" id="ARBA00023015"/>
    </source>
</evidence>
<keyword evidence="2" id="KW-0238">DNA-binding</keyword>
<dbReference type="AlphaFoldDB" id="A0A815XEZ3"/>
<comment type="caution">
    <text evidence="7">The sequence shown here is derived from an EMBL/GenBank/DDBJ whole genome shotgun (WGS) entry which is preliminary data.</text>
</comment>
<sequence>MDSIYENDASVSQEDEKQNHDNEMDDDQIISMKVKELNALLKTMKPAEAQVVKRRRRILKNKGYAASSRNRQTSMVENLSVERNQLVKQVCSINHLQRETDTLDLELRAWKQRCTDLKLYTDTESTTDMKV</sequence>
<dbReference type="EMBL" id="CAJOBA010036227">
    <property type="protein sequence ID" value="CAF4019120.1"/>
    <property type="molecule type" value="Genomic_DNA"/>
</dbReference>
<evidence type="ECO:0000313" key="7">
    <source>
        <dbReference type="EMBL" id="CAF1556679.1"/>
    </source>
</evidence>
<name>A0A815XEZ3_9BILA</name>
<evidence type="ECO:0000256" key="3">
    <source>
        <dbReference type="ARBA" id="ARBA00023163"/>
    </source>
</evidence>
<dbReference type="GO" id="GO:0000978">
    <property type="term" value="F:RNA polymerase II cis-regulatory region sequence-specific DNA binding"/>
    <property type="evidence" value="ECO:0007669"/>
    <property type="project" value="TreeGrafter"/>
</dbReference>
<evidence type="ECO:0000313" key="9">
    <source>
        <dbReference type="EMBL" id="CAF4417796.1"/>
    </source>
</evidence>
<dbReference type="Proteomes" id="UP000682733">
    <property type="component" value="Unassembled WGS sequence"/>
</dbReference>
<organism evidence="7 10">
    <name type="scientific">Didymodactylos carnosus</name>
    <dbReference type="NCBI Taxonomy" id="1234261"/>
    <lineage>
        <taxon>Eukaryota</taxon>
        <taxon>Metazoa</taxon>
        <taxon>Spiralia</taxon>
        <taxon>Gnathifera</taxon>
        <taxon>Rotifera</taxon>
        <taxon>Eurotatoria</taxon>
        <taxon>Bdelloidea</taxon>
        <taxon>Philodinida</taxon>
        <taxon>Philodinidae</taxon>
        <taxon>Didymodactylos</taxon>
    </lineage>
</organism>
<dbReference type="PANTHER" id="PTHR10129:SF48">
    <property type="entry name" value="MAF-S, ISOFORM B"/>
    <property type="match status" value="1"/>
</dbReference>
<dbReference type="EMBL" id="CAJOBC010093544">
    <property type="protein sequence ID" value="CAF4417796.1"/>
    <property type="molecule type" value="Genomic_DNA"/>
</dbReference>
<dbReference type="OrthoDB" id="5974330at2759"/>
<feature type="domain" description="Basic leucine zipper" evidence="5">
    <location>
        <begin position="24"/>
        <end position="117"/>
    </location>
</feature>
<dbReference type="GO" id="GO:0000981">
    <property type="term" value="F:DNA-binding transcription factor activity, RNA polymerase II-specific"/>
    <property type="evidence" value="ECO:0007669"/>
    <property type="project" value="TreeGrafter"/>
</dbReference>
<dbReference type="InterPro" id="IPR008917">
    <property type="entry name" value="TF_DNA-bd_sf"/>
</dbReference>
<dbReference type="InterPro" id="IPR024874">
    <property type="entry name" value="Transcription_factor_Maf_fam"/>
</dbReference>